<accession>A0ABN2W284</accession>
<name>A0ABN2W284_9ACTN</name>
<organism evidence="1 2">
    <name type="scientific">Aeromicrobium halocynthiae</name>
    <dbReference type="NCBI Taxonomy" id="560557"/>
    <lineage>
        <taxon>Bacteria</taxon>
        <taxon>Bacillati</taxon>
        <taxon>Actinomycetota</taxon>
        <taxon>Actinomycetes</taxon>
        <taxon>Propionibacteriales</taxon>
        <taxon>Nocardioidaceae</taxon>
        <taxon>Aeromicrobium</taxon>
    </lineage>
</organism>
<comment type="caution">
    <text evidence="1">The sequence shown here is derived from an EMBL/GenBank/DDBJ whole genome shotgun (WGS) entry which is preliminary data.</text>
</comment>
<dbReference type="EMBL" id="BAAAPY010000008">
    <property type="protein sequence ID" value="GAA2081693.1"/>
    <property type="molecule type" value="Genomic_DNA"/>
</dbReference>
<reference evidence="1 2" key="1">
    <citation type="journal article" date="2019" name="Int. J. Syst. Evol. Microbiol.">
        <title>The Global Catalogue of Microorganisms (GCM) 10K type strain sequencing project: providing services to taxonomists for standard genome sequencing and annotation.</title>
        <authorList>
            <consortium name="The Broad Institute Genomics Platform"/>
            <consortium name="The Broad Institute Genome Sequencing Center for Infectious Disease"/>
            <person name="Wu L."/>
            <person name="Ma J."/>
        </authorList>
    </citation>
    <scope>NUCLEOTIDE SEQUENCE [LARGE SCALE GENOMIC DNA]</scope>
    <source>
        <strain evidence="1 2">JCM 15749</strain>
    </source>
</reference>
<gene>
    <name evidence="1" type="ORF">GCM10009821_22970</name>
</gene>
<keyword evidence="2" id="KW-1185">Reference proteome</keyword>
<evidence type="ECO:0000313" key="2">
    <source>
        <dbReference type="Proteomes" id="UP001501480"/>
    </source>
</evidence>
<protein>
    <submittedName>
        <fullName evidence="1">Uncharacterized protein</fullName>
    </submittedName>
</protein>
<sequence length="193" mass="20416">MRLVPRATAPADLPAGTSRTFSDDLVAVLVDDTGHPLDDDAVERLGGPRAARTTALQALGQVVADLEVHHLGNEEVGVTLLTSDSPLTAATALVLPAILAHAELGAAPDGVFVATPTPTELLVHPLRDTRSVASLQVLTQMTHAGFQQSDDPLSPHVHWWDGTTTTQLTSIDAERTRLHVGPELQAVLERLCS</sequence>
<proteinExistence type="predicted"/>
<evidence type="ECO:0000313" key="1">
    <source>
        <dbReference type="EMBL" id="GAA2081693.1"/>
    </source>
</evidence>
<dbReference type="Proteomes" id="UP001501480">
    <property type="component" value="Unassembled WGS sequence"/>
</dbReference>